<dbReference type="PROSITE" id="PS50110">
    <property type="entry name" value="RESPONSE_REGULATORY"/>
    <property type="match status" value="1"/>
</dbReference>
<dbReference type="Pfam" id="PF02518">
    <property type="entry name" value="HATPase_c"/>
    <property type="match status" value="1"/>
</dbReference>
<evidence type="ECO:0000313" key="12">
    <source>
        <dbReference type="Proteomes" id="UP000216947"/>
    </source>
</evidence>
<dbReference type="EMBL" id="NEVK01000004">
    <property type="protein sequence ID" value="OZI22500.1"/>
    <property type="molecule type" value="Genomic_DNA"/>
</dbReference>
<comment type="caution">
    <text evidence="11">The sequence shown here is derived from an EMBL/GenBank/DDBJ whole genome shotgun (WGS) entry which is preliminary data.</text>
</comment>
<dbReference type="SUPFAM" id="SSF52172">
    <property type="entry name" value="CheY-like"/>
    <property type="match status" value="1"/>
</dbReference>
<dbReference type="PANTHER" id="PTHR43065:SF42">
    <property type="entry name" value="TWO-COMPONENT SENSOR PPRA"/>
    <property type="match status" value="1"/>
</dbReference>
<evidence type="ECO:0000256" key="2">
    <source>
        <dbReference type="ARBA" id="ARBA00012438"/>
    </source>
</evidence>
<dbReference type="InterPro" id="IPR005467">
    <property type="entry name" value="His_kinase_dom"/>
</dbReference>
<dbReference type="SMART" id="SM00091">
    <property type="entry name" value="PAS"/>
    <property type="match status" value="2"/>
</dbReference>
<dbReference type="SMART" id="SM00065">
    <property type="entry name" value="GAF"/>
    <property type="match status" value="1"/>
</dbReference>
<keyword evidence="5" id="KW-0418">Kinase</keyword>
<dbReference type="InterPro" id="IPR013655">
    <property type="entry name" value="PAS_fold_3"/>
</dbReference>
<dbReference type="CDD" id="cd00130">
    <property type="entry name" value="PAS"/>
    <property type="match status" value="2"/>
</dbReference>
<keyword evidence="4" id="KW-0808">Transferase</keyword>
<feature type="modified residue" description="4-aspartylphosphate" evidence="6">
    <location>
        <position position="925"/>
    </location>
</feature>
<dbReference type="Gene3D" id="1.10.287.130">
    <property type="match status" value="1"/>
</dbReference>
<dbReference type="InterPro" id="IPR003594">
    <property type="entry name" value="HATPase_dom"/>
</dbReference>
<accession>A0A261RCY5</accession>
<comment type="catalytic activity">
    <reaction evidence="1">
        <text>ATP + protein L-histidine = ADP + protein N-phospho-L-histidine.</text>
        <dbReference type="EC" id="2.7.13.3"/>
    </reaction>
</comment>
<dbReference type="Pfam" id="PF13185">
    <property type="entry name" value="GAF_2"/>
    <property type="match status" value="1"/>
</dbReference>
<dbReference type="EC" id="2.7.13.3" evidence="2"/>
<dbReference type="InterPro" id="IPR000014">
    <property type="entry name" value="PAS"/>
</dbReference>
<dbReference type="SUPFAM" id="SSF47384">
    <property type="entry name" value="Homodimeric domain of signal transducing histidine kinase"/>
    <property type="match status" value="1"/>
</dbReference>
<dbReference type="SUPFAM" id="SSF55785">
    <property type="entry name" value="PYP-like sensor domain (PAS domain)"/>
    <property type="match status" value="2"/>
</dbReference>
<dbReference type="Gene3D" id="3.40.50.2300">
    <property type="match status" value="1"/>
</dbReference>
<gene>
    <name evidence="11" type="ORF">CAL19_08170</name>
</gene>
<dbReference type="Gene3D" id="3.30.565.10">
    <property type="entry name" value="Histidine kinase-like ATPase, C-terminal domain"/>
    <property type="match status" value="1"/>
</dbReference>
<dbReference type="InterPro" id="IPR003018">
    <property type="entry name" value="GAF"/>
</dbReference>
<dbReference type="InterPro" id="IPR001789">
    <property type="entry name" value="Sig_transdc_resp-reg_receiver"/>
</dbReference>
<dbReference type="SMART" id="SM00448">
    <property type="entry name" value="REC"/>
    <property type="match status" value="1"/>
</dbReference>
<dbReference type="PRINTS" id="PR00344">
    <property type="entry name" value="BCTRLSENSOR"/>
</dbReference>
<reference evidence="12" key="1">
    <citation type="submission" date="2017-05" db="EMBL/GenBank/DDBJ databases">
        <title>Complete and WGS of Bordetella genogroups.</title>
        <authorList>
            <person name="Spilker T."/>
            <person name="Lipuma J."/>
        </authorList>
    </citation>
    <scope>NUCLEOTIDE SEQUENCE [LARGE SCALE GENOMIC DNA]</scope>
    <source>
        <strain evidence="12">AU18089</strain>
    </source>
</reference>
<dbReference type="InterPro" id="IPR011006">
    <property type="entry name" value="CheY-like_superfamily"/>
</dbReference>
<evidence type="ECO:0000259" key="8">
    <source>
        <dbReference type="PROSITE" id="PS50109"/>
    </source>
</evidence>
<dbReference type="RefSeq" id="WP_094796516.1">
    <property type="nucleotide sequence ID" value="NZ_NEVK01000004.1"/>
</dbReference>
<keyword evidence="3 6" id="KW-0597">Phosphoprotein</keyword>
<organism evidence="11 12">
    <name type="scientific">Bordetella genomosp. 7</name>
    <dbReference type="NCBI Taxonomy" id="1416805"/>
    <lineage>
        <taxon>Bacteria</taxon>
        <taxon>Pseudomonadati</taxon>
        <taxon>Pseudomonadota</taxon>
        <taxon>Betaproteobacteria</taxon>
        <taxon>Burkholderiales</taxon>
        <taxon>Alcaligenaceae</taxon>
        <taxon>Bordetella</taxon>
    </lineage>
</organism>
<evidence type="ECO:0000259" key="9">
    <source>
        <dbReference type="PROSITE" id="PS50110"/>
    </source>
</evidence>
<dbReference type="GO" id="GO:0000155">
    <property type="term" value="F:phosphorelay sensor kinase activity"/>
    <property type="evidence" value="ECO:0007669"/>
    <property type="project" value="InterPro"/>
</dbReference>
<feature type="domain" description="PAS" evidence="10">
    <location>
        <begin position="498"/>
        <end position="543"/>
    </location>
</feature>
<dbReference type="InterPro" id="IPR036890">
    <property type="entry name" value="HATPase_C_sf"/>
</dbReference>
<evidence type="ECO:0000256" key="3">
    <source>
        <dbReference type="ARBA" id="ARBA00022553"/>
    </source>
</evidence>
<evidence type="ECO:0000256" key="4">
    <source>
        <dbReference type="ARBA" id="ARBA00022679"/>
    </source>
</evidence>
<dbReference type="InterPro" id="IPR035965">
    <property type="entry name" value="PAS-like_dom_sf"/>
</dbReference>
<sequence length="1016" mass="112279">MFTKQDTVRNPWADTRARLEDERVLLQRIADGMPLADVMAYLLRAVEQQSGVALCTSIMLLDEEQGRLRHLVAPSLPDEFMSSIDDVPIGPDIASWGAAAYLGTPVYVGDIQQHPNWERWREPARRHGLKACWATPIKGTDGKLLGVFSNYYRAEHMPAPQDVDAMAVVARTAALAIERFRTEQALRESNERWRGMFQRMQEGFFLCEAMRTRNGQVTDFRFLEVNPAFEMQSGLHAGDTLGHSLREMIPGVPDMIMETFANVVDTGVSAQFELEAPHQGRDAWYEAHVHKEGPERITVLVLDITARKAAERELWAGQHRKNFLLSLVDQMREIHQQSDIEHVACEALGRHLNLSVAAILEFGPGGELARTAMHWMSDQARQDGELFDAGRIGGECAQAHDSGRTTYLSPLLTNQAGDASPVAIAIPLRRWGWPSGMLYVRPHRDHALKGPDIAFLEEVAERLCDAIERSQYARVLEQRVESAIAERDRIWRLSPELLAVANSRGRFVSVNPAVRVILGWTPEQFLAMPLEELVHSEDLAGLRMNLLPPADPGSVQKARHIECRLLNKRGTYNWIAWTGSWAQDNFYLVGRDDTDFKLQAEQLRQAQAALMQSQKMEAVGRLTGGIAHDFNNMLQGISGALYLIQRKFEAGKYEEASRFITTATDSTARAARLTQRLLSFSRRQPLDPKALDLGATLVSMEDLFRRYTGEGVTLACRADAGLHTVKCDANQLESALLNLVINACDAMPDGGTLRVEARNTQLDAGFLRQHPDVAPGDFIEVLVQDQGCGMSSEVLARAFEPFFTTKPLGEGTGLGLSMIYGFARQAGGLVIMESAEGQGTSVRLYLPRYRGEPVGQAGPVPHDPADDLAVPADAVVVLVEDDHNVREMVRESLSSLRVQVLAAHDGEAGARLLAQTPRVDLLLTDVGLPGLNGRQLADIARESHPGLNVLFMTGYAENVVDGSEFQGEGLEVILKPFSLGDMLRRVRRMLARQHAPAPGPAASLCSQPDADGPVLQ</sequence>
<feature type="domain" description="Histidine kinase" evidence="8">
    <location>
        <begin position="625"/>
        <end position="850"/>
    </location>
</feature>
<feature type="region of interest" description="Disordered" evidence="7">
    <location>
        <begin position="996"/>
        <end position="1016"/>
    </location>
</feature>
<dbReference type="InterPro" id="IPR029016">
    <property type="entry name" value="GAF-like_dom_sf"/>
</dbReference>
<dbReference type="InterPro" id="IPR036097">
    <property type="entry name" value="HisK_dim/P_sf"/>
</dbReference>
<dbReference type="SMART" id="SM00387">
    <property type="entry name" value="HATPase_c"/>
    <property type="match status" value="1"/>
</dbReference>
<dbReference type="AlphaFoldDB" id="A0A261RCY5"/>
<dbReference type="Pfam" id="PF08448">
    <property type="entry name" value="PAS_4"/>
    <property type="match status" value="1"/>
</dbReference>
<dbReference type="Gene3D" id="3.30.450.20">
    <property type="entry name" value="PAS domain"/>
    <property type="match status" value="2"/>
</dbReference>
<dbReference type="PROSITE" id="PS50112">
    <property type="entry name" value="PAS"/>
    <property type="match status" value="1"/>
</dbReference>
<evidence type="ECO:0000256" key="6">
    <source>
        <dbReference type="PROSITE-ProRule" id="PRU00169"/>
    </source>
</evidence>
<dbReference type="SUPFAM" id="SSF55874">
    <property type="entry name" value="ATPase domain of HSP90 chaperone/DNA topoisomerase II/histidine kinase"/>
    <property type="match status" value="1"/>
</dbReference>
<protein>
    <recommendedName>
        <fullName evidence="2">histidine kinase</fullName>
        <ecNumber evidence="2">2.7.13.3</ecNumber>
    </recommendedName>
</protein>
<dbReference type="Pfam" id="PF00072">
    <property type="entry name" value="Response_reg"/>
    <property type="match status" value="1"/>
</dbReference>
<evidence type="ECO:0000256" key="1">
    <source>
        <dbReference type="ARBA" id="ARBA00000085"/>
    </source>
</evidence>
<name>A0A261RCY5_9BORD</name>
<dbReference type="Pfam" id="PF00512">
    <property type="entry name" value="HisKA"/>
    <property type="match status" value="1"/>
</dbReference>
<proteinExistence type="predicted"/>
<evidence type="ECO:0000259" key="10">
    <source>
        <dbReference type="PROSITE" id="PS50112"/>
    </source>
</evidence>
<dbReference type="SUPFAM" id="SSF55781">
    <property type="entry name" value="GAF domain-like"/>
    <property type="match status" value="2"/>
</dbReference>
<evidence type="ECO:0000256" key="5">
    <source>
        <dbReference type="ARBA" id="ARBA00022777"/>
    </source>
</evidence>
<keyword evidence="12" id="KW-1185">Reference proteome</keyword>
<dbReference type="PROSITE" id="PS50109">
    <property type="entry name" value="HIS_KIN"/>
    <property type="match status" value="1"/>
</dbReference>
<dbReference type="SMART" id="SM00388">
    <property type="entry name" value="HisKA"/>
    <property type="match status" value="1"/>
</dbReference>
<dbReference type="InterPro" id="IPR013656">
    <property type="entry name" value="PAS_4"/>
</dbReference>
<dbReference type="InterPro" id="IPR004358">
    <property type="entry name" value="Sig_transdc_His_kin-like_C"/>
</dbReference>
<dbReference type="Pfam" id="PF08447">
    <property type="entry name" value="PAS_3"/>
    <property type="match status" value="1"/>
</dbReference>
<dbReference type="InterPro" id="IPR003661">
    <property type="entry name" value="HisK_dim/P_dom"/>
</dbReference>
<feature type="domain" description="Response regulatory" evidence="9">
    <location>
        <begin position="875"/>
        <end position="990"/>
    </location>
</feature>
<dbReference type="Proteomes" id="UP000216947">
    <property type="component" value="Unassembled WGS sequence"/>
</dbReference>
<dbReference type="NCBIfam" id="TIGR00229">
    <property type="entry name" value="sensory_box"/>
    <property type="match status" value="2"/>
</dbReference>
<evidence type="ECO:0000313" key="11">
    <source>
        <dbReference type="EMBL" id="OZI22500.1"/>
    </source>
</evidence>
<dbReference type="PANTHER" id="PTHR43065">
    <property type="entry name" value="SENSOR HISTIDINE KINASE"/>
    <property type="match status" value="1"/>
</dbReference>
<evidence type="ECO:0000256" key="7">
    <source>
        <dbReference type="SAM" id="MobiDB-lite"/>
    </source>
</evidence>
<dbReference type="Gene3D" id="3.30.450.40">
    <property type="match status" value="2"/>
</dbReference>